<dbReference type="Gene3D" id="2.40.50.100">
    <property type="match status" value="1"/>
</dbReference>
<dbReference type="PANTHER" id="PTHR30469:SF36">
    <property type="entry name" value="BLL3903 PROTEIN"/>
    <property type="match status" value="1"/>
</dbReference>
<feature type="domain" description="Multidrug resistance protein MdtA-like beta-barrel" evidence="10">
    <location>
        <begin position="212"/>
        <end position="289"/>
    </location>
</feature>
<evidence type="ECO:0000256" key="5">
    <source>
        <dbReference type="ARBA" id="ARBA00022519"/>
    </source>
</evidence>
<comment type="subcellular location">
    <subcellularLocation>
        <location evidence="1">Cell membrane</location>
    </subcellularLocation>
</comment>
<keyword evidence="13" id="KW-1185">Reference proteome</keyword>
<dbReference type="EMBL" id="FXUL01000001">
    <property type="protein sequence ID" value="SMP42408.1"/>
    <property type="molecule type" value="Genomic_DNA"/>
</dbReference>
<keyword evidence="5" id="KW-0997">Cell inner membrane</keyword>
<evidence type="ECO:0000256" key="7">
    <source>
        <dbReference type="SAM" id="MobiDB-lite"/>
    </source>
</evidence>
<evidence type="ECO:0000256" key="3">
    <source>
        <dbReference type="ARBA" id="ARBA00022448"/>
    </source>
</evidence>
<evidence type="ECO:0000259" key="9">
    <source>
        <dbReference type="Pfam" id="PF25917"/>
    </source>
</evidence>
<dbReference type="NCBIfam" id="TIGR01730">
    <property type="entry name" value="RND_mfp"/>
    <property type="match status" value="1"/>
</dbReference>
<protein>
    <submittedName>
        <fullName evidence="12">RND family efflux transporter, MFP subunit</fullName>
    </submittedName>
</protein>
<comment type="caution">
    <text evidence="12">The sequence shown here is derived from an EMBL/GenBank/DDBJ whole genome shotgun (WGS) entry which is preliminary data.</text>
</comment>
<evidence type="ECO:0000256" key="4">
    <source>
        <dbReference type="ARBA" id="ARBA00022475"/>
    </source>
</evidence>
<gene>
    <name evidence="12" type="ORF">SAMN06295970_101180</name>
</gene>
<proteinExistence type="inferred from homology"/>
<keyword evidence="6" id="KW-0472">Membrane</keyword>
<evidence type="ECO:0000256" key="2">
    <source>
        <dbReference type="ARBA" id="ARBA00009477"/>
    </source>
</evidence>
<evidence type="ECO:0000259" key="10">
    <source>
        <dbReference type="Pfam" id="PF25944"/>
    </source>
</evidence>
<organism evidence="12 13">
    <name type="scientific">Noviherbaspirillum suwonense</name>
    <dbReference type="NCBI Taxonomy" id="1224511"/>
    <lineage>
        <taxon>Bacteria</taxon>
        <taxon>Pseudomonadati</taxon>
        <taxon>Pseudomonadota</taxon>
        <taxon>Betaproteobacteria</taxon>
        <taxon>Burkholderiales</taxon>
        <taxon>Oxalobacteraceae</taxon>
        <taxon>Noviherbaspirillum</taxon>
    </lineage>
</organism>
<dbReference type="InterPro" id="IPR058625">
    <property type="entry name" value="MdtA-like_BSH"/>
</dbReference>
<accession>A0ABY1PR11</accession>
<evidence type="ECO:0000256" key="1">
    <source>
        <dbReference type="ARBA" id="ARBA00004236"/>
    </source>
</evidence>
<dbReference type="Gene3D" id="2.40.420.20">
    <property type="match status" value="1"/>
</dbReference>
<dbReference type="Gene3D" id="1.10.287.470">
    <property type="entry name" value="Helix hairpin bin"/>
    <property type="match status" value="1"/>
</dbReference>
<evidence type="ECO:0000313" key="13">
    <source>
        <dbReference type="Proteomes" id="UP001158049"/>
    </source>
</evidence>
<dbReference type="Gene3D" id="2.40.30.170">
    <property type="match status" value="1"/>
</dbReference>
<feature type="compositionally biased region" description="Polar residues" evidence="7">
    <location>
        <begin position="366"/>
        <end position="379"/>
    </location>
</feature>
<evidence type="ECO:0000259" key="11">
    <source>
        <dbReference type="Pfam" id="PF25967"/>
    </source>
</evidence>
<dbReference type="Proteomes" id="UP001158049">
    <property type="component" value="Unassembled WGS sequence"/>
</dbReference>
<sequence length="379" mass="40030">MRSARSSILIAAVLLLAAGGGYYYYQGRPAPAAAKAAPAQSIKSGVAQQKDVAIVVRANGYVSALNTVDVRPQTQNIVRQVHVVEGQDVRAGQLLFTLDQRSDTSNVDRARAQVARGRADLVEAENALRRNQELAAKNFVSAAVVDTARSKVEALRSTLQADEATIRSSAIALGNNRIVATMDGRIGAISVHAGSLAQPAGPPMLTISQLDPITVSFALPERELSILLATYPKGNAPVTAVLAGERSVQGELIFIDSASDPQSGTIKMKARFANGQRQMWPGTFVNVSLVSRTLPQAVVIPAQSVITGPTEKFVYLVRPDNTVAAQKVTVENIDGGEAVVSGLKAGERIVVEGAQNLRPGARVRETQSGQSQPRTPADA</sequence>
<dbReference type="InterPro" id="IPR006143">
    <property type="entry name" value="RND_pump_MFP"/>
</dbReference>
<feature type="domain" description="Multidrug resistance protein MdtA-like barrel-sandwich hybrid" evidence="9">
    <location>
        <begin position="66"/>
        <end position="200"/>
    </location>
</feature>
<dbReference type="Pfam" id="PF25917">
    <property type="entry name" value="BSH_RND"/>
    <property type="match status" value="1"/>
</dbReference>
<reference evidence="12 13" key="1">
    <citation type="submission" date="2017-05" db="EMBL/GenBank/DDBJ databases">
        <authorList>
            <person name="Varghese N."/>
            <person name="Submissions S."/>
        </authorList>
    </citation>
    <scope>NUCLEOTIDE SEQUENCE [LARGE SCALE GENOMIC DNA]</scope>
    <source>
        <strain evidence="12 13">DSM 26001</strain>
    </source>
</reference>
<keyword evidence="3" id="KW-0813">Transport</keyword>
<comment type="similarity">
    <text evidence="2">Belongs to the membrane fusion protein (MFP) (TC 8.A.1) family.</text>
</comment>
<dbReference type="InterPro" id="IPR058624">
    <property type="entry name" value="MdtA-like_HH"/>
</dbReference>
<name>A0ABY1PR11_9BURK</name>
<dbReference type="PANTHER" id="PTHR30469">
    <property type="entry name" value="MULTIDRUG RESISTANCE PROTEIN MDTA"/>
    <property type="match status" value="1"/>
</dbReference>
<evidence type="ECO:0000313" key="12">
    <source>
        <dbReference type="EMBL" id="SMP42408.1"/>
    </source>
</evidence>
<dbReference type="Pfam" id="PF25876">
    <property type="entry name" value="HH_MFP_RND"/>
    <property type="match status" value="1"/>
</dbReference>
<feature type="domain" description="Multidrug resistance protein MdtA-like C-terminal permuted SH3" evidence="11">
    <location>
        <begin position="296"/>
        <end position="355"/>
    </location>
</feature>
<feature type="domain" description="Multidrug resistance protein MdtA-like alpha-helical hairpin" evidence="8">
    <location>
        <begin position="108"/>
        <end position="173"/>
    </location>
</feature>
<dbReference type="SUPFAM" id="SSF111369">
    <property type="entry name" value="HlyD-like secretion proteins"/>
    <property type="match status" value="1"/>
</dbReference>
<dbReference type="InterPro" id="IPR058627">
    <property type="entry name" value="MdtA-like_C"/>
</dbReference>
<evidence type="ECO:0000259" key="8">
    <source>
        <dbReference type="Pfam" id="PF25876"/>
    </source>
</evidence>
<keyword evidence="4" id="KW-1003">Cell membrane</keyword>
<dbReference type="Pfam" id="PF25967">
    <property type="entry name" value="RND-MFP_C"/>
    <property type="match status" value="1"/>
</dbReference>
<dbReference type="Pfam" id="PF25944">
    <property type="entry name" value="Beta-barrel_RND"/>
    <property type="match status" value="1"/>
</dbReference>
<feature type="region of interest" description="Disordered" evidence="7">
    <location>
        <begin position="358"/>
        <end position="379"/>
    </location>
</feature>
<evidence type="ECO:0000256" key="6">
    <source>
        <dbReference type="ARBA" id="ARBA00023136"/>
    </source>
</evidence>
<dbReference type="InterPro" id="IPR058626">
    <property type="entry name" value="MdtA-like_b-barrel"/>
</dbReference>
<dbReference type="RefSeq" id="WP_283440335.1">
    <property type="nucleotide sequence ID" value="NZ_FXUL01000001.1"/>
</dbReference>